<sequence>MSTSNTSRVAIIGAGITGITTAYNLAMRGRQVTVFDRQPYAAMETSFANGGQLSASNAEVWNSWATVLKGIKWMFTPGAPLLVNPKPSWHKLSWMAEFVASIPKYEENTLTTARLAIEARAHLMRMAREEDIAFDCERRGILHFYHSKEEFEAARRVSALLAKGGLERRAVTPEEIRAIEPSLKGDFYGGFYTPSDFTGDIHKFTVGLARACERRGVTMRWSSEIQSVERGTGDAIGVNWKPTEGALQDSTLREDFDRIVVCGGVMSRPIAASLGDRINVYPVKGYSITLHLSEESDQAAAPWTSLLDDRAKIVTSRLGPNRFRVAGTAEFNGYNKDIRTARIEPLVQWCRRHFPGMSTRQAVPWAGLRPMMPDMLPRVMRGQDPRVFYNTGHGHLGWTLSAATADAVAALVTARQNAG</sequence>
<dbReference type="GO" id="GO:0005737">
    <property type="term" value="C:cytoplasm"/>
    <property type="evidence" value="ECO:0007669"/>
    <property type="project" value="TreeGrafter"/>
</dbReference>
<dbReference type="InterPro" id="IPR006076">
    <property type="entry name" value="FAD-dep_OxRdtase"/>
</dbReference>
<comment type="caution">
    <text evidence="3">The sequence shown here is derived from an EMBL/GenBank/DDBJ whole genome shotgun (WGS) entry which is preliminary data.</text>
</comment>
<proteinExistence type="predicted"/>
<keyword evidence="4" id="KW-1185">Reference proteome</keyword>
<dbReference type="Pfam" id="PF01266">
    <property type="entry name" value="DAO"/>
    <property type="match status" value="1"/>
</dbReference>
<dbReference type="GO" id="GO:0016491">
    <property type="term" value="F:oxidoreductase activity"/>
    <property type="evidence" value="ECO:0007669"/>
    <property type="project" value="UniProtKB-KW"/>
</dbReference>
<keyword evidence="1" id="KW-0560">Oxidoreductase</keyword>
<dbReference type="Gene3D" id="3.50.50.60">
    <property type="entry name" value="FAD/NAD(P)-binding domain"/>
    <property type="match status" value="2"/>
</dbReference>
<accession>A0A176YNF5</accession>
<feature type="domain" description="FAD dependent oxidoreductase" evidence="2">
    <location>
        <begin position="8"/>
        <end position="411"/>
    </location>
</feature>
<dbReference type="AlphaFoldDB" id="A0A176YNF5"/>
<evidence type="ECO:0000256" key="1">
    <source>
        <dbReference type="ARBA" id="ARBA00023002"/>
    </source>
</evidence>
<dbReference type="EMBL" id="LUUB01000059">
    <property type="protein sequence ID" value="OAF08733.1"/>
    <property type="molecule type" value="Genomic_DNA"/>
</dbReference>
<dbReference type="NCBIfam" id="NF009074">
    <property type="entry name" value="PRK12409.1"/>
    <property type="match status" value="1"/>
</dbReference>
<dbReference type="Proteomes" id="UP000076959">
    <property type="component" value="Unassembled WGS sequence"/>
</dbReference>
<gene>
    <name evidence="3" type="ORF">AYJ54_13865</name>
</gene>
<evidence type="ECO:0000313" key="3">
    <source>
        <dbReference type="EMBL" id="OAF08733.1"/>
    </source>
</evidence>
<dbReference type="RefSeq" id="WP_063700900.1">
    <property type="nucleotide sequence ID" value="NZ_LUUB01000059.1"/>
</dbReference>
<dbReference type="SUPFAM" id="SSF54373">
    <property type="entry name" value="FAD-linked reductases, C-terminal domain"/>
    <property type="match status" value="1"/>
</dbReference>
<protein>
    <submittedName>
        <fullName evidence="3">Amino acid dehydrogenase</fullName>
    </submittedName>
</protein>
<dbReference type="SUPFAM" id="SSF51905">
    <property type="entry name" value="FAD/NAD(P)-binding domain"/>
    <property type="match status" value="1"/>
</dbReference>
<organism evidence="3 4">
    <name type="scientific">Bradyrhizobium centrolobii</name>
    <dbReference type="NCBI Taxonomy" id="1505087"/>
    <lineage>
        <taxon>Bacteria</taxon>
        <taxon>Pseudomonadati</taxon>
        <taxon>Pseudomonadota</taxon>
        <taxon>Alphaproteobacteria</taxon>
        <taxon>Hyphomicrobiales</taxon>
        <taxon>Nitrobacteraceae</taxon>
        <taxon>Bradyrhizobium</taxon>
    </lineage>
</organism>
<dbReference type="PANTHER" id="PTHR13847:SF289">
    <property type="entry name" value="GLYCINE OXIDASE"/>
    <property type="match status" value="1"/>
</dbReference>
<dbReference type="Gene3D" id="3.30.9.10">
    <property type="entry name" value="D-Amino Acid Oxidase, subunit A, domain 2"/>
    <property type="match status" value="1"/>
</dbReference>
<dbReference type="PANTHER" id="PTHR13847">
    <property type="entry name" value="SARCOSINE DEHYDROGENASE-RELATED"/>
    <property type="match status" value="1"/>
</dbReference>
<dbReference type="STRING" id="1505087.AYJ54_13865"/>
<dbReference type="InterPro" id="IPR036188">
    <property type="entry name" value="FAD/NAD-bd_sf"/>
</dbReference>
<dbReference type="OrthoDB" id="9805337at2"/>
<evidence type="ECO:0000259" key="2">
    <source>
        <dbReference type="Pfam" id="PF01266"/>
    </source>
</evidence>
<evidence type="ECO:0000313" key="4">
    <source>
        <dbReference type="Proteomes" id="UP000076959"/>
    </source>
</evidence>
<reference evidence="3 4" key="1">
    <citation type="submission" date="2016-03" db="EMBL/GenBank/DDBJ databases">
        <title>Draft Genome Sequence of the Strain BR 10245 (Bradyrhizobium sp.) isolated from nodules of Centrolobium paraense.</title>
        <authorList>
            <person name="Simoes-Araujo J.L.Sr."/>
            <person name="Barauna A.C."/>
            <person name="Silva K."/>
            <person name="Zilli J.E."/>
        </authorList>
    </citation>
    <scope>NUCLEOTIDE SEQUENCE [LARGE SCALE GENOMIC DNA]</scope>
    <source>
        <strain evidence="3 4">BR 10245</strain>
    </source>
</reference>
<name>A0A176YNF5_9BRAD</name>